<dbReference type="PRINTS" id="PR00727">
    <property type="entry name" value="LEADERPTASE"/>
</dbReference>
<dbReference type="PANTHER" id="PTHR12383:SF16">
    <property type="entry name" value="MITOCHONDRIAL INNER MEMBRANE PROTEASE SUBUNIT 1"/>
    <property type="match status" value="1"/>
</dbReference>
<dbReference type="InterPro" id="IPR036286">
    <property type="entry name" value="LexA/Signal_pep-like_sf"/>
</dbReference>
<dbReference type="Gene3D" id="2.10.109.10">
    <property type="entry name" value="Umud Fragment, subunit A"/>
    <property type="match status" value="1"/>
</dbReference>
<dbReference type="GO" id="GO:0004252">
    <property type="term" value="F:serine-type endopeptidase activity"/>
    <property type="evidence" value="ECO:0007669"/>
    <property type="project" value="InterPro"/>
</dbReference>
<dbReference type="Proteomes" id="UP000887116">
    <property type="component" value="Unassembled WGS sequence"/>
</dbReference>
<dbReference type="GO" id="GO:0006465">
    <property type="term" value="P:signal peptide processing"/>
    <property type="evidence" value="ECO:0007669"/>
    <property type="project" value="InterPro"/>
</dbReference>
<evidence type="ECO:0000256" key="7">
    <source>
        <dbReference type="ARBA" id="ARBA00038445"/>
    </source>
</evidence>
<comment type="subunit">
    <text evidence="2">Heterodimer of 2 subunits, IMMPL1 and IMMPL2.</text>
</comment>
<dbReference type="AlphaFoldDB" id="A0A8X6K9A7"/>
<organism evidence="10 11">
    <name type="scientific">Trichonephila clavata</name>
    <name type="common">Joro spider</name>
    <name type="synonym">Nephila clavata</name>
    <dbReference type="NCBI Taxonomy" id="2740835"/>
    <lineage>
        <taxon>Eukaryota</taxon>
        <taxon>Metazoa</taxon>
        <taxon>Ecdysozoa</taxon>
        <taxon>Arthropoda</taxon>
        <taxon>Chelicerata</taxon>
        <taxon>Arachnida</taxon>
        <taxon>Araneae</taxon>
        <taxon>Araneomorphae</taxon>
        <taxon>Entelegynae</taxon>
        <taxon>Araneoidea</taxon>
        <taxon>Nephilidae</taxon>
        <taxon>Trichonephila</taxon>
    </lineage>
</organism>
<feature type="active site" evidence="8">
    <location>
        <position position="109"/>
    </location>
</feature>
<comment type="similarity">
    <text evidence="7">Belongs to the peptidase S26 family. IMP1 subfamily.</text>
</comment>
<dbReference type="GO" id="GO:0042720">
    <property type="term" value="C:mitochondrial inner membrane peptidase complex"/>
    <property type="evidence" value="ECO:0007669"/>
    <property type="project" value="TreeGrafter"/>
</dbReference>
<dbReference type="Pfam" id="PF10502">
    <property type="entry name" value="Peptidase_S26"/>
    <property type="match status" value="2"/>
</dbReference>
<keyword evidence="11" id="KW-1185">Reference proteome</keyword>
<dbReference type="EMBL" id="BMAO01029998">
    <property type="protein sequence ID" value="GFQ64983.1"/>
    <property type="molecule type" value="Genomic_DNA"/>
</dbReference>
<dbReference type="OrthoDB" id="308440at2759"/>
<keyword evidence="6" id="KW-0472">Membrane</keyword>
<evidence type="ECO:0000256" key="5">
    <source>
        <dbReference type="ARBA" id="ARBA00023128"/>
    </source>
</evidence>
<evidence type="ECO:0000256" key="2">
    <source>
        <dbReference type="ARBA" id="ARBA00011805"/>
    </source>
</evidence>
<keyword evidence="5" id="KW-0496">Mitochondrion</keyword>
<accession>A0A8X6K9A7</accession>
<dbReference type="InterPro" id="IPR019533">
    <property type="entry name" value="Peptidase_S26"/>
</dbReference>
<evidence type="ECO:0000256" key="4">
    <source>
        <dbReference type="ARBA" id="ARBA00022801"/>
    </source>
</evidence>
<feature type="domain" description="Peptidase S26" evidence="9">
    <location>
        <begin position="91"/>
        <end position="163"/>
    </location>
</feature>
<feature type="active site" evidence="8">
    <location>
        <position position="152"/>
    </location>
</feature>
<keyword evidence="4" id="KW-0378">Hydrolase</keyword>
<evidence type="ECO:0000256" key="8">
    <source>
        <dbReference type="PIRSR" id="PIRSR600223-1"/>
    </source>
</evidence>
<evidence type="ECO:0000313" key="11">
    <source>
        <dbReference type="Proteomes" id="UP000887116"/>
    </source>
</evidence>
<evidence type="ECO:0000256" key="3">
    <source>
        <dbReference type="ARBA" id="ARBA00022792"/>
    </source>
</evidence>
<keyword evidence="3" id="KW-0999">Mitochondrion inner membrane</keyword>
<dbReference type="InterPro" id="IPR000223">
    <property type="entry name" value="Pept_S26A_signal_pept_1"/>
</dbReference>
<proteinExistence type="inferred from homology"/>
<evidence type="ECO:0000313" key="10">
    <source>
        <dbReference type="EMBL" id="GFQ64983.1"/>
    </source>
</evidence>
<evidence type="ECO:0000259" key="9">
    <source>
        <dbReference type="Pfam" id="PF10502"/>
    </source>
</evidence>
<keyword evidence="10" id="KW-0645">Protease</keyword>
<sequence>MSAHGSDSGAGCVGSYVAVHIACYIETLYLSHNFSLRANNTKTYPKFQFGKKKLRSSAGICEKMFSSWKVLKKLVTRGLIVTGYLGYTGCVIHCAQEYIADVVICQGPSMEPTLYSNDIMITEHISILRRNINKGDIIICRSPSNPKEFICKRVKGVPGDKIRKGFSSTVVPRGHVWLEGDNKNNSTDSRSYGPVPIGLLRSRAVCRIYPFEKAKMFSNS</sequence>
<reference evidence="10" key="1">
    <citation type="submission" date="2020-07" db="EMBL/GenBank/DDBJ databases">
        <title>Multicomponent nature underlies the extraordinary mechanical properties of spider dragline silk.</title>
        <authorList>
            <person name="Kono N."/>
            <person name="Nakamura H."/>
            <person name="Mori M."/>
            <person name="Yoshida Y."/>
            <person name="Ohtoshi R."/>
            <person name="Malay A.D."/>
            <person name="Moran D.A.P."/>
            <person name="Tomita M."/>
            <person name="Numata K."/>
            <person name="Arakawa K."/>
        </authorList>
    </citation>
    <scope>NUCLEOTIDE SEQUENCE</scope>
</reference>
<name>A0A8X6K9A7_TRICU</name>
<dbReference type="GO" id="GO:0006627">
    <property type="term" value="P:protein processing involved in protein targeting to mitochondrion"/>
    <property type="evidence" value="ECO:0007669"/>
    <property type="project" value="TreeGrafter"/>
</dbReference>
<comment type="subcellular location">
    <subcellularLocation>
        <location evidence="1">Mitochondrion inner membrane</location>
    </subcellularLocation>
</comment>
<dbReference type="CDD" id="cd06530">
    <property type="entry name" value="S26_SPase_I"/>
    <property type="match status" value="1"/>
</dbReference>
<protein>
    <submittedName>
        <fullName evidence="10">Mitochondrial inner membrane protease subunit 1</fullName>
    </submittedName>
</protein>
<gene>
    <name evidence="10" type="primary">immp1l</name>
    <name evidence="10" type="ORF">TNCT_712891</name>
</gene>
<evidence type="ECO:0000256" key="1">
    <source>
        <dbReference type="ARBA" id="ARBA00004273"/>
    </source>
</evidence>
<dbReference type="InterPro" id="IPR052064">
    <property type="entry name" value="Mito_IMP1_subunit"/>
</dbReference>
<feature type="domain" description="Peptidase S26" evidence="9">
    <location>
        <begin position="169"/>
        <end position="208"/>
    </location>
</feature>
<dbReference type="SUPFAM" id="SSF51306">
    <property type="entry name" value="LexA/Signal peptidase"/>
    <property type="match status" value="1"/>
</dbReference>
<dbReference type="PANTHER" id="PTHR12383">
    <property type="entry name" value="PROTEASE FAMILY S26 MITOCHONDRIAL INNER MEMBRANE PROTEASE-RELATED"/>
    <property type="match status" value="1"/>
</dbReference>
<evidence type="ECO:0000256" key="6">
    <source>
        <dbReference type="ARBA" id="ARBA00023136"/>
    </source>
</evidence>
<comment type="caution">
    <text evidence="10">The sequence shown here is derived from an EMBL/GenBank/DDBJ whole genome shotgun (WGS) entry which is preliminary data.</text>
</comment>